<protein>
    <submittedName>
        <fullName evidence="5">TauD/TfdA family dioxygenase</fullName>
    </submittedName>
</protein>
<dbReference type="Gene3D" id="3.60.130.10">
    <property type="entry name" value="Clavaminate synthase-like"/>
    <property type="match status" value="1"/>
</dbReference>
<name>A0ABT5CCD5_9BACT</name>
<dbReference type="Proteomes" id="UP001217485">
    <property type="component" value="Unassembled WGS sequence"/>
</dbReference>
<dbReference type="InterPro" id="IPR042098">
    <property type="entry name" value="TauD-like_sf"/>
</dbReference>
<gene>
    <name evidence="5" type="ORF">POL72_40625</name>
</gene>
<organism evidence="5 6">
    <name type="scientific">Sorangium atrum</name>
    <dbReference type="NCBI Taxonomy" id="2995308"/>
    <lineage>
        <taxon>Bacteria</taxon>
        <taxon>Pseudomonadati</taxon>
        <taxon>Myxococcota</taxon>
        <taxon>Polyangia</taxon>
        <taxon>Polyangiales</taxon>
        <taxon>Polyangiaceae</taxon>
        <taxon>Sorangium</taxon>
    </lineage>
</organism>
<dbReference type="Pfam" id="PF02668">
    <property type="entry name" value="TauD"/>
    <property type="match status" value="1"/>
</dbReference>
<evidence type="ECO:0000256" key="3">
    <source>
        <dbReference type="ARBA" id="ARBA00023194"/>
    </source>
</evidence>
<evidence type="ECO:0000256" key="1">
    <source>
        <dbReference type="ARBA" id="ARBA00001954"/>
    </source>
</evidence>
<evidence type="ECO:0000259" key="4">
    <source>
        <dbReference type="Pfam" id="PF02668"/>
    </source>
</evidence>
<comment type="caution">
    <text evidence="5">The sequence shown here is derived from an EMBL/GenBank/DDBJ whole genome shotgun (WGS) entry which is preliminary data.</text>
</comment>
<dbReference type="PANTHER" id="PTHR10696:SF56">
    <property type="entry name" value="TAUD_TFDA-LIKE DOMAIN-CONTAINING PROTEIN"/>
    <property type="match status" value="1"/>
</dbReference>
<evidence type="ECO:0000256" key="2">
    <source>
        <dbReference type="ARBA" id="ARBA00023002"/>
    </source>
</evidence>
<dbReference type="InterPro" id="IPR003819">
    <property type="entry name" value="TauD/TfdA-like"/>
</dbReference>
<keyword evidence="5" id="KW-0223">Dioxygenase</keyword>
<feature type="domain" description="TauD/TfdA-like" evidence="4">
    <location>
        <begin position="54"/>
        <end position="301"/>
    </location>
</feature>
<keyword evidence="6" id="KW-1185">Reference proteome</keyword>
<comment type="cofactor">
    <cofactor evidence="1">
        <name>Fe(2+)</name>
        <dbReference type="ChEBI" id="CHEBI:29033"/>
    </cofactor>
</comment>
<dbReference type="RefSeq" id="WP_272102227.1">
    <property type="nucleotide sequence ID" value="NZ_JAQNDK010000005.1"/>
</dbReference>
<evidence type="ECO:0000313" key="6">
    <source>
        <dbReference type="Proteomes" id="UP001217485"/>
    </source>
</evidence>
<keyword evidence="2" id="KW-0560">Oxidoreductase</keyword>
<dbReference type="GO" id="GO:0051213">
    <property type="term" value="F:dioxygenase activity"/>
    <property type="evidence" value="ECO:0007669"/>
    <property type="project" value="UniProtKB-KW"/>
</dbReference>
<dbReference type="EMBL" id="JAQNDK010000005">
    <property type="protein sequence ID" value="MDC0684099.1"/>
    <property type="molecule type" value="Genomic_DNA"/>
</dbReference>
<dbReference type="InterPro" id="IPR050411">
    <property type="entry name" value="AlphaKG_dependent_hydroxylases"/>
</dbReference>
<dbReference type="PANTHER" id="PTHR10696">
    <property type="entry name" value="GAMMA-BUTYROBETAINE HYDROXYLASE-RELATED"/>
    <property type="match status" value="1"/>
</dbReference>
<dbReference type="SUPFAM" id="SSF51197">
    <property type="entry name" value="Clavaminate synthase-like"/>
    <property type="match status" value="1"/>
</dbReference>
<evidence type="ECO:0000313" key="5">
    <source>
        <dbReference type="EMBL" id="MDC0684099.1"/>
    </source>
</evidence>
<keyword evidence="3" id="KW-0045">Antibiotic biosynthesis</keyword>
<sequence length="340" mass="38672">MSNSLARYTGHPGAWRASDLTKEKISFDLGPRHLKAFEKIMEEARKRNLTLRTASESDFPLVEIHDDIRRIADEVLHRRGVIIIRGWPVETYTPEEMGLLFWAVGKQLGVPVEQSHHGDRLNQVIDRGGGRAYNSNIPLDMHSDFGALVGLLAIRKAKLGGHSGIASALAIHDKIVETHPEYLAPLYAGYYVHWQGEEAKGERSLITDYRVPVFSEVEGQLSVFMVKPFVEQAARNKEMTHLQRDALDYFQQVADSDEFAYKFMLEPGEASLMSNYTVLHSRSTFEDWPEVERRRLLLRLWLKLHPGDRRPLHPDLQRLQTHDGFYVSAKNGEAPQAPAA</sequence>
<proteinExistence type="predicted"/>
<reference evidence="5 6" key="1">
    <citation type="submission" date="2023-01" db="EMBL/GenBank/DDBJ databases">
        <title>Minimal conservation of predation-associated metabolite biosynthetic gene clusters underscores biosynthetic potential of Myxococcota including descriptions for ten novel species: Archangium lansinium sp. nov., Myxococcus landrumus sp. nov., Nannocystis bai.</title>
        <authorList>
            <person name="Ahearne A."/>
            <person name="Stevens C."/>
            <person name="Dowd S."/>
        </authorList>
    </citation>
    <scope>NUCLEOTIDE SEQUENCE [LARGE SCALE GENOMIC DNA]</scope>
    <source>
        <strain evidence="5 6">WIWO2</strain>
    </source>
</reference>
<accession>A0ABT5CCD5</accession>